<dbReference type="PRINTS" id="PR01755">
    <property type="entry name" value="SECFTRNLCASE"/>
</dbReference>
<evidence type="ECO:0000256" key="8">
    <source>
        <dbReference type="ARBA" id="ARBA00023136"/>
    </source>
</evidence>
<evidence type="ECO:0000256" key="4">
    <source>
        <dbReference type="ARBA" id="ARBA00022692"/>
    </source>
</evidence>
<dbReference type="STRING" id="1410383.TGUWTKB_5260"/>
<keyword evidence="4 9" id="KW-0812">Transmembrane</keyword>
<dbReference type="Gene3D" id="1.20.1640.10">
    <property type="entry name" value="Multidrug efflux transporter AcrB transmembrane domain"/>
    <property type="match status" value="1"/>
</dbReference>
<evidence type="ECO:0000256" key="3">
    <source>
        <dbReference type="ARBA" id="ARBA00022475"/>
    </source>
</evidence>
<evidence type="ECO:0000256" key="1">
    <source>
        <dbReference type="ARBA" id="ARBA00004651"/>
    </source>
</evidence>
<dbReference type="AlphaFoldDB" id="A0A090AQX5"/>
<dbReference type="InterPro" id="IPR022646">
    <property type="entry name" value="SecD/SecF_CS"/>
</dbReference>
<dbReference type="Proteomes" id="UP000031627">
    <property type="component" value="Chromosome"/>
</dbReference>
<evidence type="ECO:0000256" key="6">
    <source>
        <dbReference type="ARBA" id="ARBA00022989"/>
    </source>
</evidence>
<comment type="subcellular location">
    <subcellularLocation>
        <location evidence="1 9">Cell membrane</location>
        <topology evidence="1 9">Multi-pass membrane protein</topology>
    </subcellularLocation>
</comment>
<keyword evidence="3 9" id="KW-1003">Cell membrane</keyword>
<feature type="transmembrane region" description="Helical" evidence="9">
    <location>
        <begin position="167"/>
        <end position="187"/>
    </location>
</feature>
<dbReference type="InterPro" id="IPR022645">
    <property type="entry name" value="SecD/SecF_bac"/>
</dbReference>
<gene>
    <name evidence="9 11" type="primary">secF</name>
    <name evidence="11" type="ORF">TGUWTKB_5260</name>
</gene>
<protein>
    <recommendedName>
        <fullName evidence="9">Protein-export membrane protein SecF</fullName>
    </recommendedName>
</protein>
<keyword evidence="8 9" id="KW-0472">Membrane</keyword>
<evidence type="ECO:0000259" key="10">
    <source>
        <dbReference type="Pfam" id="PF02355"/>
    </source>
</evidence>
<comment type="similarity">
    <text evidence="9">Belongs to the SecD/SecF family. SecF subfamily.</text>
</comment>
<comment type="subunit">
    <text evidence="9">Forms a complex with SecD. Part of the essential Sec protein translocation apparatus which comprises SecA, SecYEG and auxiliary proteins SecDF-YajC and YidC.</text>
</comment>
<evidence type="ECO:0000256" key="2">
    <source>
        <dbReference type="ARBA" id="ARBA00022448"/>
    </source>
</evidence>
<dbReference type="KEGG" id="sbw:TGUWTKB_5260"/>
<dbReference type="NCBIfam" id="TIGR00966">
    <property type="entry name" value="transloc_SecF"/>
    <property type="match status" value="1"/>
</dbReference>
<evidence type="ECO:0000256" key="9">
    <source>
        <dbReference type="HAMAP-Rule" id="MF_01464"/>
    </source>
</evidence>
<dbReference type="InterPro" id="IPR005665">
    <property type="entry name" value="SecF_bac"/>
</dbReference>
<evidence type="ECO:0000256" key="5">
    <source>
        <dbReference type="ARBA" id="ARBA00022927"/>
    </source>
</evidence>
<organism evidence="11 12">
    <name type="scientific">Candidatus Tachikawaea gelatinosa</name>
    <dbReference type="NCBI Taxonomy" id="1410383"/>
    <lineage>
        <taxon>Bacteria</taxon>
        <taxon>Pseudomonadati</taxon>
        <taxon>Pseudomonadota</taxon>
        <taxon>Gammaproteobacteria</taxon>
        <taxon>Enterobacterales</taxon>
        <taxon>Enterobacteriaceae</taxon>
        <taxon>Candidatus Tachikawaea</taxon>
    </lineage>
</organism>
<keyword evidence="6 9" id="KW-1133">Transmembrane helix</keyword>
<dbReference type="Pfam" id="PF07549">
    <property type="entry name" value="Sec_GG"/>
    <property type="match status" value="1"/>
</dbReference>
<evidence type="ECO:0000313" key="11">
    <source>
        <dbReference type="EMBL" id="BAP58752.1"/>
    </source>
</evidence>
<dbReference type="RefSeq" id="WP_041063317.1">
    <property type="nucleotide sequence ID" value="NZ_AP014521.1"/>
</dbReference>
<keyword evidence="5 9" id="KW-0653">Protein transport</keyword>
<reference evidence="11 12" key="2">
    <citation type="journal article" date="2014" name="Curr. Biol.">
        <title>Symbiont-Supplemented Maternal Investment Underpinning Host's Ecological Adaptation.</title>
        <authorList>
            <person name="Kaiwa N."/>
            <person name="Hosokawa T."/>
            <person name="Nikoh N."/>
            <person name="Tanahashi M."/>
            <person name="Moriyama M."/>
            <person name="Meng X.Y."/>
            <person name="Maeda T."/>
            <person name="Yamaguchi K."/>
            <person name="Shigenobu S."/>
            <person name="Ito M."/>
            <person name="Fukatsu T."/>
        </authorList>
    </citation>
    <scope>NUCLEOTIDE SEQUENCE [LARGE SCALE GENOMIC DNA]</scope>
    <source>
        <strain evidence="11 12">UwTKB</strain>
    </source>
</reference>
<dbReference type="GO" id="GO:0043952">
    <property type="term" value="P:protein transport by the Sec complex"/>
    <property type="evidence" value="ECO:0007669"/>
    <property type="project" value="UniProtKB-UniRule"/>
</dbReference>
<dbReference type="EMBL" id="AP014521">
    <property type="protein sequence ID" value="BAP58752.1"/>
    <property type="molecule type" value="Genomic_DNA"/>
</dbReference>
<dbReference type="HOGENOM" id="CLU_050012_1_0_6"/>
<dbReference type="Pfam" id="PF02355">
    <property type="entry name" value="SecD_SecF_C"/>
    <property type="match status" value="1"/>
</dbReference>
<dbReference type="OrthoDB" id="9774769at2"/>
<keyword evidence="7 9" id="KW-0811">Translocation</keyword>
<comment type="function">
    <text evidence="9">Part of the Sec protein translocase complex. Interacts with the SecYEG preprotein conducting channel. SecDF uses the proton motive force (PMF) to complete protein translocation after the ATP-dependent function of SecA.</text>
</comment>
<sequence>MNVLLTSKTEQKTKIYDFMRWNYFAFFVSVILCIISILVIYNKNFNLGIDFTGGKIVEIQLEKPINLTILKKSLQKSGLYKVNLQKFDSDLNIKIQFYLNKNADDTLTIKNILNNIYLQKKQKVIITRTESIGPGAGADLFLKGITAFFAALFSIFIYVTFRFEWRLALSTIIALIHDIIITIGFLSLFSIEINLTSIASLISVIGYSLNDSIVSSDRIRENFNKIKNISSYEIINLSLTQTLKRTLMTAAIILIAIIILAIFGGEFLKSFSLTMLIGVSIGTLSSFYITSALALVFGINNKILTK</sequence>
<keyword evidence="12" id="KW-1185">Reference proteome</keyword>
<dbReference type="GO" id="GO:0015450">
    <property type="term" value="F:protein-transporting ATPase activity"/>
    <property type="evidence" value="ECO:0007669"/>
    <property type="project" value="InterPro"/>
</dbReference>
<dbReference type="InterPro" id="IPR048634">
    <property type="entry name" value="SecD_SecF_C"/>
</dbReference>
<keyword evidence="2 9" id="KW-0813">Transport</keyword>
<feature type="transmembrane region" description="Helical" evidence="9">
    <location>
        <begin position="271"/>
        <end position="299"/>
    </location>
</feature>
<dbReference type="PANTHER" id="PTHR30081:SF8">
    <property type="entry name" value="PROTEIN TRANSLOCASE SUBUNIT SECF"/>
    <property type="match status" value="1"/>
</dbReference>
<feature type="transmembrane region" description="Helical" evidence="9">
    <location>
        <begin position="140"/>
        <end position="160"/>
    </location>
</feature>
<dbReference type="SUPFAM" id="SSF82866">
    <property type="entry name" value="Multidrug efflux transporter AcrB transmembrane domain"/>
    <property type="match status" value="1"/>
</dbReference>
<dbReference type="GO" id="GO:0065002">
    <property type="term" value="P:intracellular protein transmembrane transport"/>
    <property type="evidence" value="ECO:0007669"/>
    <property type="project" value="UniProtKB-UniRule"/>
</dbReference>
<dbReference type="GO" id="GO:0005886">
    <property type="term" value="C:plasma membrane"/>
    <property type="evidence" value="ECO:0007669"/>
    <property type="project" value="UniProtKB-SubCell"/>
</dbReference>
<feature type="transmembrane region" description="Helical" evidence="9">
    <location>
        <begin position="193"/>
        <end position="210"/>
    </location>
</feature>
<proteinExistence type="inferred from homology"/>
<feature type="transmembrane region" description="Helical" evidence="9">
    <location>
        <begin position="247"/>
        <end position="265"/>
    </location>
</feature>
<dbReference type="InterPro" id="IPR055344">
    <property type="entry name" value="SecD_SecF_C_bact"/>
</dbReference>
<dbReference type="GO" id="GO:0006605">
    <property type="term" value="P:protein targeting"/>
    <property type="evidence" value="ECO:0007669"/>
    <property type="project" value="UniProtKB-UniRule"/>
</dbReference>
<feature type="domain" description="Protein export membrane protein SecD/SecF C-terminal" evidence="10">
    <location>
        <begin position="120"/>
        <end position="297"/>
    </location>
</feature>
<dbReference type="NCBIfam" id="TIGR00916">
    <property type="entry name" value="2A0604s01"/>
    <property type="match status" value="1"/>
</dbReference>
<evidence type="ECO:0000256" key="7">
    <source>
        <dbReference type="ARBA" id="ARBA00023010"/>
    </source>
</evidence>
<feature type="transmembrane region" description="Helical" evidence="9">
    <location>
        <begin position="21"/>
        <end position="41"/>
    </location>
</feature>
<dbReference type="InterPro" id="IPR022813">
    <property type="entry name" value="SecD/SecF_arch_bac"/>
</dbReference>
<name>A0A090AQX5_9ENTR</name>
<dbReference type="PANTHER" id="PTHR30081">
    <property type="entry name" value="PROTEIN-EXPORT MEMBRANE PROTEIN SEC"/>
    <property type="match status" value="1"/>
</dbReference>
<accession>A0A090AQX5</accession>
<evidence type="ECO:0000313" key="12">
    <source>
        <dbReference type="Proteomes" id="UP000031627"/>
    </source>
</evidence>
<dbReference type="HAMAP" id="MF_01464_B">
    <property type="entry name" value="SecF_B"/>
    <property type="match status" value="1"/>
</dbReference>
<reference evidence="12" key="1">
    <citation type="submission" date="2013-11" db="EMBL/GenBank/DDBJ databases">
        <title>Symbiont-containing voluminous jelly as an extraordinary maternal gift for overwintering insect nymphs.</title>
        <authorList>
            <person name="Kaiwa N."/>
            <person name="Hosokawa T."/>
            <person name="Nikoh N."/>
            <person name="Meng X.Y."/>
            <person name="Tanahashi M."/>
            <person name="Moriyama M."/>
            <person name="Maeda T."/>
            <person name="Yamaguchi K."/>
            <person name="Shigenobu S."/>
            <person name="Ito M."/>
            <person name="Fukatsu T."/>
        </authorList>
    </citation>
    <scope>NUCLEOTIDE SEQUENCE [LARGE SCALE GENOMIC DNA]</scope>
    <source>
        <strain evidence="12">UwTKB</strain>
    </source>
</reference>